<evidence type="ECO:0000259" key="7">
    <source>
        <dbReference type="PROSITE" id="PS50222"/>
    </source>
</evidence>
<dbReference type="SMART" id="SM00054">
    <property type="entry name" value="EFh"/>
    <property type="match status" value="5"/>
</dbReference>
<dbReference type="InterPro" id="IPR051426">
    <property type="entry name" value="Peflin/Sorcin_CaBP"/>
</dbReference>
<dbReference type="PROSITE" id="PS00018">
    <property type="entry name" value="EF_HAND_1"/>
    <property type="match status" value="2"/>
</dbReference>
<dbReference type="InterPro" id="IPR002048">
    <property type="entry name" value="EF_hand_dom"/>
</dbReference>
<organism evidence="8 9">
    <name type="scientific">Bos mutus</name>
    <name type="common">wild yak</name>
    <dbReference type="NCBI Taxonomy" id="72004"/>
    <lineage>
        <taxon>Eukaryota</taxon>
        <taxon>Metazoa</taxon>
        <taxon>Chordata</taxon>
        <taxon>Craniata</taxon>
        <taxon>Vertebrata</taxon>
        <taxon>Euteleostomi</taxon>
        <taxon>Mammalia</taxon>
        <taxon>Eutheria</taxon>
        <taxon>Laurasiatheria</taxon>
        <taxon>Artiodactyla</taxon>
        <taxon>Ruminantia</taxon>
        <taxon>Pecora</taxon>
        <taxon>Bovidae</taxon>
        <taxon>Bovinae</taxon>
        <taxon>Bos</taxon>
    </lineage>
</organism>
<comment type="subcellular location">
    <subcellularLocation>
        <location evidence="5">Cytoplasmic vesicle</location>
        <location evidence="5">COPII-coated vesicle membrane</location>
    </subcellularLocation>
</comment>
<dbReference type="GO" id="GO:0012507">
    <property type="term" value="C:ER to Golgi transport vesicle membrane"/>
    <property type="evidence" value="ECO:0007669"/>
    <property type="project" value="UniProtKB-SubCell"/>
</dbReference>
<dbReference type="Gene3D" id="1.10.238.10">
    <property type="entry name" value="EF-hand"/>
    <property type="match status" value="2"/>
</dbReference>
<reference evidence="8 9" key="1">
    <citation type="journal article" date="2012" name="Nat. Genet.">
        <title>The yak genome and adaptation to life at high altitude.</title>
        <authorList>
            <person name="Qiu Q."/>
            <person name="Zhang G."/>
            <person name="Ma T."/>
            <person name="Qian W."/>
            <person name="Wang J."/>
            <person name="Ye Z."/>
            <person name="Cao C."/>
            <person name="Hu Q."/>
            <person name="Kim J."/>
            <person name="Larkin D.M."/>
            <person name="Auvil L."/>
            <person name="Capitanu B."/>
            <person name="Ma J."/>
            <person name="Lewin H.A."/>
            <person name="Qian X."/>
            <person name="Lang Y."/>
            <person name="Zhou R."/>
            <person name="Wang L."/>
            <person name="Wang K."/>
            <person name="Xia J."/>
            <person name="Liao S."/>
            <person name="Pan S."/>
            <person name="Lu X."/>
            <person name="Hou H."/>
            <person name="Wang Y."/>
            <person name="Zang X."/>
            <person name="Yin Y."/>
            <person name="Ma H."/>
            <person name="Zhang J."/>
            <person name="Wang Z."/>
            <person name="Zhang Y."/>
            <person name="Zhang D."/>
            <person name="Yonezawa T."/>
            <person name="Hasegawa M."/>
            <person name="Zhong Y."/>
            <person name="Liu W."/>
            <person name="Zhang Y."/>
            <person name="Huang Z."/>
            <person name="Zhang S."/>
            <person name="Long R."/>
            <person name="Yang H."/>
            <person name="Wang J."/>
            <person name="Lenstra J.A."/>
            <person name="Cooper D.N."/>
            <person name="Wu Y."/>
            <person name="Wang J."/>
            <person name="Shi P."/>
            <person name="Wang J."/>
            <person name="Liu J."/>
        </authorList>
    </citation>
    <scope>NUCLEOTIDE SEQUENCE [LARGE SCALE GENOMIC DNA]</scope>
    <source>
        <strain evidence="9">yakQH1</strain>
    </source>
</reference>
<evidence type="ECO:0000256" key="3">
    <source>
        <dbReference type="ARBA" id="ARBA00022737"/>
    </source>
</evidence>
<dbReference type="EMBL" id="JH881030">
    <property type="protein sequence ID" value="ELR57151.1"/>
    <property type="molecule type" value="Genomic_DNA"/>
</dbReference>
<dbReference type="InterPro" id="IPR011992">
    <property type="entry name" value="EF-hand-dom_pair"/>
</dbReference>
<keyword evidence="1" id="KW-0963">Cytoplasm</keyword>
<evidence type="ECO:0000256" key="6">
    <source>
        <dbReference type="SAM" id="MobiDB-lite"/>
    </source>
</evidence>
<protein>
    <submittedName>
        <fullName evidence="8">Programmed cell death protein 6</fullName>
    </submittedName>
</protein>
<sequence>MSISEIKKTTGEWVIWKWRCAQSKSRRRGWRLQLAGGTRWPPISRGHQGLVTYVQTELRSSRPCQTPEGTSGGTEKKVGVGKERRSAGRAGREVRKSQESLARSSAPSPFFHGLHLVQGRSMLEGTSPALHVHSVPREKHLPRASVTLGAAWPRPPAPSRSLDPDTLAGRGGVAWQRGSDGIGRARSRDRPGSGAPGPAPAEAEVEPPATARFPAAPQPHLNSAAPRPMAAYPYRPGPGAGPAAGAALPDQSFLWNVFQRVDKDRSGVISDNELQQALSNGTWTPFNPVTVRSIISMFDRENKAGVNFSEFTGVWKYITDWQNVFRTYDRDNSGMIDKNELKQALSGFVPATVISWTRVGNAEVDQPVSGSRACKSQSDPGGQTLIGFMDSSGSSSPTRGDLSTFCRLLVSDKEFALGVKFPLWFLRTSVCQSSWSCIAAQQTRYRLSDQFHDILIRKFDRQGRGQIAFDDFIQGCIVLQRLTDIFRRYDTDQDGWIQVSYEQYLSMVFSIV</sequence>
<dbReference type="InterPro" id="IPR018247">
    <property type="entry name" value="EF_Hand_1_Ca_BS"/>
</dbReference>
<feature type="region of interest" description="Disordered" evidence="6">
    <location>
        <begin position="148"/>
        <end position="233"/>
    </location>
</feature>
<accession>L8ILD2</accession>
<feature type="domain" description="EF-hand" evidence="7">
    <location>
        <begin position="477"/>
        <end position="512"/>
    </location>
</feature>
<gene>
    <name evidence="8" type="ORF">M91_19562</name>
</gene>
<feature type="compositionally biased region" description="Low complexity" evidence="6">
    <location>
        <begin position="200"/>
        <end position="211"/>
    </location>
</feature>
<feature type="compositionally biased region" description="Low complexity" evidence="6">
    <location>
        <begin position="224"/>
        <end position="233"/>
    </location>
</feature>
<name>L8ILD2_9CETA</name>
<dbReference type="PROSITE" id="PS50222">
    <property type="entry name" value="EF_HAND_2"/>
    <property type="match status" value="3"/>
</dbReference>
<dbReference type="AlphaFoldDB" id="L8ILD2"/>
<feature type="compositionally biased region" description="Basic and acidic residues" evidence="6">
    <location>
        <begin position="74"/>
        <end position="98"/>
    </location>
</feature>
<dbReference type="CDD" id="cd16183">
    <property type="entry name" value="EFh_PEF_ALG-2"/>
    <property type="match status" value="1"/>
</dbReference>
<dbReference type="Proteomes" id="UP000011080">
    <property type="component" value="Unassembled WGS sequence"/>
</dbReference>
<evidence type="ECO:0000313" key="9">
    <source>
        <dbReference type="Proteomes" id="UP000011080"/>
    </source>
</evidence>
<evidence type="ECO:0000256" key="1">
    <source>
        <dbReference type="ARBA" id="ARBA00022490"/>
    </source>
</evidence>
<evidence type="ECO:0000256" key="5">
    <source>
        <dbReference type="ARBA" id="ARBA00049643"/>
    </source>
</evidence>
<evidence type="ECO:0000256" key="4">
    <source>
        <dbReference type="ARBA" id="ARBA00022837"/>
    </source>
</evidence>
<keyword evidence="3" id="KW-0677">Repeat</keyword>
<feature type="domain" description="EF-hand" evidence="7">
    <location>
        <begin position="249"/>
        <end position="284"/>
    </location>
</feature>
<dbReference type="GO" id="GO:0048306">
    <property type="term" value="F:calcium-dependent protein binding"/>
    <property type="evidence" value="ECO:0007669"/>
    <property type="project" value="UniProtKB-ARBA"/>
</dbReference>
<dbReference type="Pfam" id="PF13499">
    <property type="entry name" value="EF-hand_7"/>
    <property type="match status" value="1"/>
</dbReference>
<dbReference type="SUPFAM" id="SSF47473">
    <property type="entry name" value="EF-hand"/>
    <property type="match status" value="1"/>
</dbReference>
<feature type="region of interest" description="Disordered" evidence="6">
    <location>
        <begin position="59"/>
        <end position="106"/>
    </location>
</feature>
<dbReference type="PANTHER" id="PTHR46212">
    <property type="entry name" value="PEFLIN"/>
    <property type="match status" value="1"/>
</dbReference>
<dbReference type="GO" id="GO:0005509">
    <property type="term" value="F:calcium ion binding"/>
    <property type="evidence" value="ECO:0007669"/>
    <property type="project" value="InterPro"/>
</dbReference>
<proteinExistence type="predicted"/>
<evidence type="ECO:0000256" key="2">
    <source>
        <dbReference type="ARBA" id="ARBA00022723"/>
    </source>
</evidence>
<dbReference type="PANTHER" id="PTHR46212:SF9">
    <property type="entry name" value="PROGRAMMED CELL DEATH PROTEIN 6"/>
    <property type="match status" value="1"/>
</dbReference>
<evidence type="ECO:0000313" key="8">
    <source>
        <dbReference type="EMBL" id="ELR57151.1"/>
    </source>
</evidence>
<keyword evidence="4" id="KW-0106">Calcium</keyword>
<dbReference type="Pfam" id="PF13405">
    <property type="entry name" value="EF-hand_6"/>
    <property type="match status" value="1"/>
</dbReference>
<feature type="domain" description="EF-hand" evidence="7">
    <location>
        <begin position="316"/>
        <end position="351"/>
    </location>
</feature>
<keyword evidence="2" id="KW-0479">Metal-binding</keyword>